<reference evidence="2" key="1">
    <citation type="submission" date="2023-10" db="EMBL/GenBank/DDBJ databases">
        <title>Genome assemblies of two species of porcelain crab, Petrolisthes cinctipes and Petrolisthes manimaculis (Anomura: Porcellanidae).</title>
        <authorList>
            <person name="Angst P."/>
        </authorList>
    </citation>
    <scope>NUCLEOTIDE SEQUENCE</scope>
    <source>
        <strain evidence="2">PB745_01</strain>
        <tissue evidence="2">Gill</tissue>
    </source>
</reference>
<name>A0AAE1GNX9_PETCI</name>
<keyword evidence="3" id="KW-1185">Reference proteome</keyword>
<feature type="compositionally biased region" description="Basic residues" evidence="1">
    <location>
        <begin position="70"/>
        <end position="82"/>
    </location>
</feature>
<sequence>MEWNMSENEKMERKMSENEKMERKMSEKEKMAWKLKENEKMNVLWWWWRRCEMTRPVTNARNTRETSERRKGKTNRSGNVKHRTSEVLWGVWNGRG</sequence>
<evidence type="ECO:0000256" key="1">
    <source>
        <dbReference type="SAM" id="MobiDB-lite"/>
    </source>
</evidence>
<accession>A0AAE1GNX9</accession>
<evidence type="ECO:0000313" key="3">
    <source>
        <dbReference type="Proteomes" id="UP001286313"/>
    </source>
</evidence>
<dbReference type="EMBL" id="JAWQEG010000240">
    <property type="protein sequence ID" value="KAK3892908.1"/>
    <property type="molecule type" value="Genomic_DNA"/>
</dbReference>
<dbReference type="Proteomes" id="UP001286313">
    <property type="component" value="Unassembled WGS sequence"/>
</dbReference>
<protein>
    <submittedName>
        <fullName evidence="2">Uncharacterized protein</fullName>
    </submittedName>
</protein>
<organism evidence="2 3">
    <name type="scientific">Petrolisthes cinctipes</name>
    <name type="common">Flat porcelain crab</name>
    <dbReference type="NCBI Taxonomy" id="88211"/>
    <lineage>
        <taxon>Eukaryota</taxon>
        <taxon>Metazoa</taxon>
        <taxon>Ecdysozoa</taxon>
        <taxon>Arthropoda</taxon>
        <taxon>Crustacea</taxon>
        <taxon>Multicrustacea</taxon>
        <taxon>Malacostraca</taxon>
        <taxon>Eumalacostraca</taxon>
        <taxon>Eucarida</taxon>
        <taxon>Decapoda</taxon>
        <taxon>Pleocyemata</taxon>
        <taxon>Anomura</taxon>
        <taxon>Galatheoidea</taxon>
        <taxon>Porcellanidae</taxon>
        <taxon>Petrolisthes</taxon>
    </lineage>
</organism>
<feature type="region of interest" description="Disordered" evidence="1">
    <location>
        <begin position="59"/>
        <end position="85"/>
    </location>
</feature>
<comment type="caution">
    <text evidence="2">The sequence shown here is derived from an EMBL/GenBank/DDBJ whole genome shotgun (WGS) entry which is preliminary data.</text>
</comment>
<feature type="region of interest" description="Disordered" evidence="1">
    <location>
        <begin position="1"/>
        <end position="25"/>
    </location>
</feature>
<gene>
    <name evidence="2" type="ORF">Pcinc_003248</name>
</gene>
<evidence type="ECO:0000313" key="2">
    <source>
        <dbReference type="EMBL" id="KAK3892908.1"/>
    </source>
</evidence>
<proteinExistence type="predicted"/>
<feature type="compositionally biased region" description="Basic and acidic residues" evidence="1">
    <location>
        <begin position="7"/>
        <end position="25"/>
    </location>
</feature>
<dbReference type="AlphaFoldDB" id="A0AAE1GNX9"/>